<reference evidence="2" key="1">
    <citation type="submission" date="2025-08" db="UniProtKB">
        <authorList>
            <consortium name="RefSeq"/>
        </authorList>
    </citation>
    <scope>IDENTIFICATION</scope>
    <source>
        <tissue evidence="2">Blood</tissue>
    </source>
</reference>
<accession>A0AC58PPL1</accession>
<name>A0AC58PPL1_CAMBA</name>
<proteinExistence type="predicted"/>
<dbReference type="RefSeq" id="XP_074211963.1">
    <property type="nucleotide sequence ID" value="XM_074355862.1"/>
</dbReference>
<dbReference type="Proteomes" id="UP001732780">
    <property type="component" value="Chromosome 32"/>
</dbReference>
<evidence type="ECO:0000313" key="1">
    <source>
        <dbReference type="Proteomes" id="UP001732780"/>
    </source>
</evidence>
<evidence type="ECO:0000313" key="2">
    <source>
        <dbReference type="RefSeq" id="XP_074211963.1"/>
    </source>
</evidence>
<protein>
    <submittedName>
        <fullName evidence="2">BLOC-3 complex member HPS4 isoform X1</fullName>
    </submittedName>
</protein>
<gene>
    <name evidence="2" type="primary">HPS4</name>
</gene>
<keyword evidence="1" id="KW-1185">Reference proteome</keyword>
<organism evidence="1 2">
    <name type="scientific">Camelus bactrianus</name>
    <name type="common">Bactrian camel</name>
    <dbReference type="NCBI Taxonomy" id="9837"/>
    <lineage>
        <taxon>Eukaryota</taxon>
        <taxon>Metazoa</taxon>
        <taxon>Chordata</taxon>
        <taxon>Craniata</taxon>
        <taxon>Vertebrata</taxon>
        <taxon>Euteleostomi</taxon>
        <taxon>Mammalia</taxon>
        <taxon>Eutheria</taxon>
        <taxon>Laurasiatheria</taxon>
        <taxon>Artiodactyla</taxon>
        <taxon>Tylopoda</taxon>
        <taxon>Camelidae</taxon>
        <taxon>Camelus</taxon>
    </lineage>
</organism>
<sequence>MAASDSTETKSASWWSYFFLYDGSKVKGEGDPTRAGICYFYPSQTLLDQQELLCGQIAGVVHCISDISGSPLTFVRLRKLKFAIKVDGDYLWVLGCAVELPDGSCKQLLDQLIGVFTFYNGPVSLAYESGSREELSAGWDTFIEQILSNTSDLHRIFNSLWNLDRTKVEPLLLLKAALILQTCQRSRHVLAGCILYKGLIVSTQLPPSLTAKVLFHPAAPRDQEPPPGGDALQEGGAALPPDVQIRPVFVTEGEAVSLHEFPREPVTSTPASAARLQEPSALRPPKGWSTPAPKENNPGHTEAMAWELATTPEPTSPNTVWPDGSGENGHWYGRDWESVGPAKPRHSARGRGPGLSRALVKEPGLSWGKEELDLSEIHIPEAQETETSSGYSDFPCVRAPEGADPGCEESGSDSGSPEPKSPKAPPVGTAIGGLLPPSAPEMLVQNGAQERLGHLSGDSSQAPVPGEDHPPARTSGPLPACCSDSGQTGTELPVGGQREEQCDDGGPESRPGPGPECDSGSADPPGNSPSADRTNSRSAPTSSVGLVRMNLYTHCVKGLVLSLLAEEPLLGDGAAIEEVYHGSLASLNGLEVHLQETLPQDQAAPAPPGRAYSFTHYDRIQNVLTANLPQVATAQDRRFLQAVSLMHSDFAQLPTLYEVTVSESCALMIETPRLLPSLPGTPPRLCTPAATPSRRPTSSSWRRWRGAPASRVRRTVPSASRARPGRSC</sequence>